<accession>A0ABP7QKP3</accession>
<protein>
    <submittedName>
        <fullName evidence="2">Uncharacterized protein</fullName>
    </submittedName>
</protein>
<feature type="region of interest" description="Disordered" evidence="1">
    <location>
        <begin position="117"/>
        <end position="188"/>
    </location>
</feature>
<reference evidence="3" key="1">
    <citation type="journal article" date="2019" name="Int. J. Syst. Evol. Microbiol.">
        <title>The Global Catalogue of Microorganisms (GCM) 10K type strain sequencing project: providing services to taxonomists for standard genome sequencing and annotation.</title>
        <authorList>
            <consortium name="The Broad Institute Genomics Platform"/>
            <consortium name="The Broad Institute Genome Sequencing Center for Infectious Disease"/>
            <person name="Wu L."/>
            <person name="Ma J."/>
        </authorList>
    </citation>
    <scope>NUCLEOTIDE SEQUENCE [LARGE SCALE GENOMIC DNA]</scope>
    <source>
        <strain evidence="3">JCM 16924</strain>
    </source>
</reference>
<feature type="compositionally biased region" description="Low complexity" evidence="1">
    <location>
        <begin position="77"/>
        <end position="91"/>
    </location>
</feature>
<feature type="compositionally biased region" description="Pro residues" evidence="1">
    <location>
        <begin position="45"/>
        <end position="55"/>
    </location>
</feature>
<proteinExistence type="predicted"/>
<feature type="region of interest" description="Disordered" evidence="1">
    <location>
        <begin position="1"/>
        <end position="22"/>
    </location>
</feature>
<keyword evidence="3" id="KW-1185">Reference proteome</keyword>
<evidence type="ECO:0000313" key="2">
    <source>
        <dbReference type="EMBL" id="GAA3984168.1"/>
    </source>
</evidence>
<organism evidence="2 3">
    <name type="scientific">Streptomyces plumbiresistens</name>
    <dbReference type="NCBI Taxonomy" id="511811"/>
    <lineage>
        <taxon>Bacteria</taxon>
        <taxon>Bacillati</taxon>
        <taxon>Actinomycetota</taxon>
        <taxon>Actinomycetes</taxon>
        <taxon>Kitasatosporales</taxon>
        <taxon>Streptomycetaceae</taxon>
        <taxon>Streptomyces</taxon>
    </lineage>
</organism>
<evidence type="ECO:0000313" key="3">
    <source>
        <dbReference type="Proteomes" id="UP001500456"/>
    </source>
</evidence>
<feature type="compositionally biased region" description="Polar residues" evidence="1">
    <location>
        <begin position="179"/>
        <end position="188"/>
    </location>
</feature>
<gene>
    <name evidence="2" type="ORF">GCM10022232_15980</name>
</gene>
<evidence type="ECO:0000256" key="1">
    <source>
        <dbReference type="SAM" id="MobiDB-lite"/>
    </source>
</evidence>
<feature type="compositionally biased region" description="Polar residues" evidence="1">
    <location>
        <begin position="58"/>
        <end position="72"/>
    </location>
</feature>
<comment type="caution">
    <text evidence="2">The sequence shown here is derived from an EMBL/GenBank/DDBJ whole genome shotgun (WGS) entry which is preliminary data.</text>
</comment>
<dbReference type="Proteomes" id="UP001500456">
    <property type="component" value="Unassembled WGS sequence"/>
</dbReference>
<dbReference type="EMBL" id="BAAAZX010000003">
    <property type="protein sequence ID" value="GAA3984168.1"/>
    <property type="molecule type" value="Genomic_DNA"/>
</dbReference>
<sequence>MPYRAGQQDEDGGDPATGHSPLAASAWASAMYCTATPAPASRPSGTPPPPSPSPPATNQSPGTVTAMPTQASGVGRSPSSSTPHSTDSATPVTALSGTTTLIAPRLSPLLRHCMAVPLPTPDSAPHRRSADRTPSAGRRRAAARAGSRPPIWPRKVTAAKWVRRDSSPPVMGAPPGSSEAESWGTTMP</sequence>
<feature type="region of interest" description="Disordered" evidence="1">
    <location>
        <begin position="36"/>
        <end position="99"/>
    </location>
</feature>
<name>A0ABP7QKP3_9ACTN</name>